<name>A0A6I3LJ28_9FLAO</name>
<dbReference type="Proteomes" id="UP000438760">
    <property type="component" value="Unassembled WGS sequence"/>
</dbReference>
<evidence type="ECO:0000313" key="1">
    <source>
        <dbReference type="EMBL" id="MTG98588.1"/>
    </source>
</evidence>
<gene>
    <name evidence="1" type="ORF">GJV76_10695</name>
</gene>
<comment type="caution">
    <text evidence="1">The sequence shown here is derived from an EMBL/GenBank/DDBJ whole genome shotgun (WGS) entry which is preliminary data.</text>
</comment>
<accession>A0A6I3LJ28</accession>
<keyword evidence="2" id="KW-1185">Reference proteome</keyword>
<organism evidence="1 2">
    <name type="scientific">Myroides albus</name>
    <dbReference type="NCBI Taxonomy" id="2562892"/>
    <lineage>
        <taxon>Bacteria</taxon>
        <taxon>Pseudomonadati</taxon>
        <taxon>Bacteroidota</taxon>
        <taxon>Flavobacteriia</taxon>
        <taxon>Flavobacteriales</taxon>
        <taxon>Flavobacteriaceae</taxon>
        <taxon>Myroides</taxon>
    </lineage>
</organism>
<protein>
    <submittedName>
        <fullName evidence="1">Uncharacterized protein</fullName>
    </submittedName>
</protein>
<dbReference type="OrthoDB" id="1417180at2"/>
<dbReference type="AlphaFoldDB" id="A0A6I3LJ28"/>
<proteinExistence type="predicted"/>
<dbReference type="RefSeq" id="WP_155092611.1">
    <property type="nucleotide sequence ID" value="NZ_WMJX01000023.1"/>
</dbReference>
<sequence length="528" mass="59153">MKNKYLITFLLLILFFRIDVSVGQVTMGESGVPMPGSILQLQNLESNATNLINANKGLLLPRVKLTDINNLYPMFAPGYDKTEQDLAHAGLLVFNVNEDHFNGDGKGVYSWSGKKWNGIGLTPRSINVSPKIVYLSKNKLTGTAEIAPSIPGLQWEETVSGIEDSSTMTLDSNGDIKKMTFNRSNTVFGNKTYTFTLKNNPDRATELQVANLELVINTPLFKVGVGDKNGIVQSSNAVTAHGGQEKWEVISYSKDVFNWDIPPKLEDGKLTFQLGEAKMAGNIEGEIIVAHIDDKSLTGKITVRQNSEFKRLPDFDYIVAELYAQDGGMNPQYVLLCLTSEVRGTGHPEVDYQFVGYQQEHPDLNEPVIIMERYANTNKKPSKKVEFLSTSRHRESYSLPKYAVLNMSLLANEILTSEHNREFKFQSRAAWFWPTPNATDDSLNKATVSYTFYKGGRLVWDEDQDFPKIVGGILVDQFSKKDINVRKASGEEDVTDPAVRDRLTQPLYEIEYDFVEKAGLFLPMEGVN</sequence>
<dbReference type="EMBL" id="WMJX01000023">
    <property type="protein sequence ID" value="MTG98588.1"/>
    <property type="molecule type" value="Genomic_DNA"/>
</dbReference>
<evidence type="ECO:0000313" key="2">
    <source>
        <dbReference type="Proteomes" id="UP000438760"/>
    </source>
</evidence>
<reference evidence="1 2" key="1">
    <citation type="submission" date="2019-11" db="EMBL/GenBank/DDBJ databases">
        <title>Genome of Strain BIT-d1.</title>
        <authorList>
            <person name="Yang Y."/>
        </authorList>
    </citation>
    <scope>NUCLEOTIDE SEQUENCE [LARGE SCALE GENOMIC DNA]</scope>
    <source>
        <strain evidence="1 2">BIT-d1</strain>
    </source>
</reference>